<sequence>MMGQCYGCSGSGMEDPTSSGNDEIMTKIGSEGISVGPQEHTTLGVRRNSVTSVGCNTDQCLELLVTEFHGHLLEVSAEDSGHNSDCDGAHEKTWTIVTSAQSDDNIFLQEMENPVNPTRESSSGSSLAPTTTRSSRSDSSGKYSLRDSIGSCNEDIIGQSPHKQQDKISSTLGIPYTKEPEEDVQLGDDDVFTPGKPASPETPTSLTEHSSPTHIGRDSVTSITSVKALLRARLYRSISFKRGKSTNDLNYSTKKNETPQRRLRRTVSLRLPRKHKKSIEDTIIPTIYADEPSKSKGSLKRRASLRRALSLISMNAFNRQQQQQQQQQKQQQQHQQQQQQQHQHQYQHQQKHNSNSNINNNQHNNSSSKNSKC</sequence>
<feature type="region of interest" description="Disordered" evidence="1">
    <location>
        <begin position="1"/>
        <end position="22"/>
    </location>
</feature>
<feature type="compositionally biased region" description="Acidic residues" evidence="1">
    <location>
        <begin position="180"/>
        <end position="191"/>
    </location>
</feature>
<reference evidence="2 3" key="1">
    <citation type="submission" date="2024-05" db="EMBL/GenBank/DDBJ databases">
        <authorList>
            <person name="Wallberg A."/>
        </authorList>
    </citation>
    <scope>NUCLEOTIDE SEQUENCE [LARGE SCALE GENOMIC DNA]</scope>
</reference>
<dbReference type="Proteomes" id="UP001497623">
    <property type="component" value="Unassembled WGS sequence"/>
</dbReference>
<dbReference type="AlphaFoldDB" id="A0AAV2RYG3"/>
<feature type="compositionally biased region" description="Polar residues" evidence="1">
    <location>
        <begin position="115"/>
        <end position="129"/>
    </location>
</feature>
<feature type="compositionally biased region" description="Low complexity" evidence="1">
    <location>
        <begin position="130"/>
        <end position="140"/>
    </location>
</feature>
<feature type="region of interest" description="Disordered" evidence="1">
    <location>
        <begin position="180"/>
        <end position="217"/>
    </location>
</feature>
<organism evidence="2 3">
    <name type="scientific">Meganyctiphanes norvegica</name>
    <name type="common">Northern krill</name>
    <name type="synonym">Thysanopoda norvegica</name>
    <dbReference type="NCBI Taxonomy" id="48144"/>
    <lineage>
        <taxon>Eukaryota</taxon>
        <taxon>Metazoa</taxon>
        <taxon>Ecdysozoa</taxon>
        <taxon>Arthropoda</taxon>
        <taxon>Crustacea</taxon>
        <taxon>Multicrustacea</taxon>
        <taxon>Malacostraca</taxon>
        <taxon>Eumalacostraca</taxon>
        <taxon>Eucarida</taxon>
        <taxon>Euphausiacea</taxon>
        <taxon>Euphausiidae</taxon>
        <taxon>Meganyctiphanes</taxon>
    </lineage>
</organism>
<evidence type="ECO:0000313" key="2">
    <source>
        <dbReference type="EMBL" id="CAL4144388.1"/>
    </source>
</evidence>
<feature type="region of interest" description="Disordered" evidence="1">
    <location>
        <begin position="114"/>
        <end position="145"/>
    </location>
</feature>
<evidence type="ECO:0000313" key="3">
    <source>
        <dbReference type="Proteomes" id="UP001497623"/>
    </source>
</evidence>
<gene>
    <name evidence="2" type="ORF">MNOR_LOCUS29503</name>
</gene>
<proteinExistence type="predicted"/>
<feature type="compositionally biased region" description="Low complexity" evidence="1">
    <location>
        <begin position="320"/>
        <end position="373"/>
    </location>
</feature>
<keyword evidence="3" id="KW-1185">Reference proteome</keyword>
<feature type="region of interest" description="Disordered" evidence="1">
    <location>
        <begin position="318"/>
        <end position="373"/>
    </location>
</feature>
<dbReference type="EMBL" id="CAXKWB010034281">
    <property type="protein sequence ID" value="CAL4144388.1"/>
    <property type="molecule type" value="Genomic_DNA"/>
</dbReference>
<feature type="compositionally biased region" description="Polar residues" evidence="1">
    <location>
        <begin position="201"/>
        <end position="217"/>
    </location>
</feature>
<name>A0AAV2RYG3_MEGNR</name>
<comment type="caution">
    <text evidence="2">The sequence shown here is derived from an EMBL/GenBank/DDBJ whole genome shotgun (WGS) entry which is preliminary data.</text>
</comment>
<evidence type="ECO:0000256" key="1">
    <source>
        <dbReference type="SAM" id="MobiDB-lite"/>
    </source>
</evidence>
<accession>A0AAV2RYG3</accession>
<protein>
    <submittedName>
        <fullName evidence="2">Uncharacterized protein</fullName>
    </submittedName>
</protein>